<evidence type="ECO:0000256" key="1">
    <source>
        <dbReference type="SAM" id="SignalP"/>
    </source>
</evidence>
<keyword evidence="1" id="KW-0732">Signal</keyword>
<dbReference type="EMBL" id="AP024488">
    <property type="protein sequence ID" value="BCS98406.1"/>
    <property type="molecule type" value="Genomic_DNA"/>
</dbReference>
<proteinExistence type="predicted"/>
<dbReference type="Gene3D" id="3.40.50.10610">
    <property type="entry name" value="ABC-type transport auxiliary lipoprotein component"/>
    <property type="match status" value="1"/>
</dbReference>
<feature type="chain" id="PRO_5045907460" description="Curli production assembly/transport component CsgG" evidence="1">
    <location>
        <begin position="19"/>
        <end position="308"/>
    </location>
</feature>
<accession>A0ABM7PMH8</accession>
<name>A0ABM7PMH8_9BACT</name>
<protein>
    <recommendedName>
        <fullName evidence="4">Curli production assembly/transport component CsgG</fullName>
    </recommendedName>
</protein>
<keyword evidence="3" id="KW-1185">Reference proteome</keyword>
<sequence>MKQWVLVVALIVTASACARPPQYVPSKKPARITYESAVDGQLSTLSTQLAKQLTRRRIRRVAVKEFTRIDGKSKQLEKYLEMEVSDKLFKTGYFTVVKSEVLNETGEDSLLDLAESAVTKNSDVSSENARKAGRALNIDAIVMGHTVVLDNAVKLSVQLIATSTGSVFGSASTLISKDRNIRTLLDEKGAGESGYSGRQGEYGTRGEFINTGENQFHELVTDLYTLYVKQVNDEMDLFAETGPTVEVFLNDEYKVMAVDEMVTFTLDEKTYVLTLRKVKDHSAVFSFARLRNASDDVEEPPAPEQPLP</sequence>
<dbReference type="Proteomes" id="UP001320148">
    <property type="component" value="Chromosome"/>
</dbReference>
<evidence type="ECO:0008006" key="4">
    <source>
        <dbReference type="Google" id="ProtNLM"/>
    </source>
</evidence>
<evidence type="ECO:0000313" key="2">
    <source>
        <dbReference type="EMBL" id="BCS98406.1"/>
    </source>
</evidence>
<evidence type="ECO:0000313" key="3">
    <source>
        <dbReference type="Proteomes" id="UP001320148"/>
    </source>
</evidence>
<dbReference type="PROSITE" id="PS51257">
    <property type="entry name" value="PROKAR_LIPOPROTEIN"/>
    <property type="match status" value="1"/>
</dbReference>
<gene>
    <name evidence="2" type="ORF">DSLASN_40380</name>
</gene>
<organism evidence="2 3">
    <name type="scientific">Desulfoluna limicola</name>
    <dbReference type="NCBI Taxonomy" id="2810562"/>
    <lineage>
        <taxon>Bacteria</taxon>
        <taxon>Pseudomonadati</taxon>
        <taxon>Thermodesulfobacteriota</taxon>
        <taxon>Desulfobacteria</taxon>
        <taxon>Desulfobacterales</taxon>
        <taxon>Desulfolunaceae</taxon>
        <taxon>Desulfoluna</taxon>
    </lineage>
</organism>
<reference evidence="2 3" key="1">
    <citation type="submission" date="2021-02" db="EMBL/GenBank/DDBJ databases">
        <title>Complete genome of Desulfoluna sp. strain ASN36.</title>
        <authorList>
            <person name="Takahashi A."/>
            <person name="Kojima H."/>
            <person name="Fukui M."/>
        </authorList>
    </citation>
    <scope>NUCLEOTIDE SEQUENCE [LARGE SCALE GENOMIC DNA]</scope>
    <source>
        <strain evidence="2 3">ASN36</strain>
    </source>
</reference>
<feature type="signal peptide" evidence="1">
    <location>
        <begin position="1"/>
        <end position="18"/>
    </location>
</feature>